<dbReference type="Proteomes" id="UP000027616">
    <property type="component" value="Chromosome I"/>
</dbReference>
<evidence type="ECO:0000313" key="1">
    <source>
        <dbReference type="EMBL" id="CDN30307.1"/>
    </source>
</evidence>
<keyword evidence="2" id="KW-1185">Reference proteome</keyword>
<protein>
    <submittedName>
        <fullName evidence="1">Uncharacterized protein</fullName>
    </submittedName>
</protein>
<gene>
    <name evidence="1" type="ORF">BN938_0201</name>
</gene>
<dbReference type="HOGENOM" id="CLU_3254250_0_0_10"/>
<organism evidence="1 2">
    <name type="scientific">Mucinivorans hirudinis</name>
    <dbReference type="NCBI Taxonomy" id="1433126"/>
    <lineage>
        <taxon>Bacteria</taxon>
        <taxon>Pseudomonadati</taxon>
        <taxon>Bacteroidota</taxon>
        <taxon>Bacteroidia</taxon>
        <taxon>Bacteroidales</taxon>
        <taxon>Rikenellaceae</taxon>
        <taxon>Mucinivorans</taxon>
    </lineage>
</organism>
<dbReference type="STRING" id="1433126.BN938_0201"/>
<dbReference type="KEGG" id="rbc:BN938_0201"/>
<dbReference type="EMBL" id="HG934468">
    <property type="protein sequence ID" value="CDN30307.1"/>
    <property type="molecule type" value="Genomic_DNA"/>
</dbReference>
<proteinExistence type="predicted"/>
<evidence type="ECO:0000313" key="2">
    <source>
        <dbReference type="Proteomes" id="UP000027616"/>
    </source>
</evidence>
<dbReference type="AlphaFoldDB" id="A0A060R611"/>
<sequence length="42" mass="4874">MRKHTHTFLTGQYRHPQLSNGVATGTQKLSGLRVYACRKFWP</sequence>
<reference evidence="1 2" key="1">
    <citation type="journal article" date="2015" name="Genome Announc.">
        <title>Complete Genome Sequence of the Novel Leech Symbiont Mucinivorans hirudinis M3T.</title>
        <authorList>
            <person name="Nelson M.C."/>
            <person name="Bomar L."/>
            <person name="Graf J."/>
        </authorList>
    </citation>
    <scope>NUCLEOTIDE SEQUENCE [LARGE SCALE GENOMIC DNA]</scope>
    <source>
        <strain evidence="2">M3</strain>
    </source>
</reference>
<name>A0A060R611_9BACT</name>
<accession>A0A060R611</accession>